<evidence type="ECO:0000256" key="2">
    <source>
        <dbReference type="SAM" id="MobiDB-lite"/>
    </source>
</evidence>
<feature type="non-terminal residue" evidence="4">
    <location>
        <position position="141"/>
    </location>
</feature>
<comment type="similarity">
    <text evidence="1">Belongs to the WD repeat Groucho/TLE family.</text>
</comment>
<feature type="compositionally biased region" description="Low complexity" evidence="2">
    <location>
        <begin position="115"/>
        <end position="131"/>
    </location>
</feature>
<feature type="compositionally biased region" description="Low complexity" evidence="2">
    <location>
        <begin position="85"/>
        <end position="100"/>
    </location>
</feature>
<dbReference type="GeneID" id="106818372"/>
<evidence type="ECO:0000256" key="1">
    <source>
        <dbReference type="ARBA" id="ARBA00005969"/>
    </source>
</evidence>
<dbReference type="PANTHER" id="PTHR10814:SF21">
    <property type="entry name" value="PROTEIN GROUCHO"/>
    <property type="match status" value="1"/>
</dbReference>
<name>A0ABM1F2A3_PRICU</name>
<dbReference type="InterPro" id="IPR009146">
    <property type="entry name" value="Groucho_enhance"/>
</dbReference>
<dbReference type="PANTHER" id="PTHR10814">
    <property type="entry name" value="TRANSDUCIN-LIKE ENHANCER PROTEIN"/>
    <property type="match status" value="1"/>
</dbReference>
<evidence type="ECO:0000313" key="4">
    <source>
        <dbReference type="RefSeq" id="XP_014678574.1"/>
    </source>
</evidence>
<sequence length="141" mass="15143">MLQRNSISPNDKDKYRSRTPDQNEAKKRKTDSSHITDSEDEKSDQDLVVDVANEDPLPRFLPNGEHSREKMNGDGSDIKKDRPMSPRSNASSNSSTPSSKPIKENDKPPTPVSKSATPTSSGGATAGTSSGLKPVGKAPPL</sequence>
<organism evidence="3 4">
    <name type="scientific">Priapulus caudatus</name>
    <name type="common">Priapulid worm</name>
    <dbReference type="NCBI Taxonomy" id="37621"/>
    <lineage>
        <taxon>Eukaryota</taxon>
        <taxon>Metazoa</taxon>
        <taxon>Ecdysozoa</taxon>
        <taxon>Scalidophora</taxon>
        <taxon>Priapulida</taxon>
        <taxon>Priapulimorpha</taxon>
        <taxon>Priapulimorphida</taxon>
        <taxon>Priapulidae</taxon>
        <taxon>Priapulus</taxon>
    </lineage>
</organism>
<feature type="region of interest" description="Disordered" evidence="2">
    <location>
        <begin position="1"/>
        <end position="141"/>
    </location>
</feature>
<feature type="compositionally biased region" description="Basic and acidic residues" evidence="2">
    <location>
        <begin position="10"/>
        <end position="37"/>
    </location>
</feature>
<gene>
    <name evidence="4" type="primary">LOC106818372</name>
</gene>
<dbReference type="Proteomes" id="UP000695022">
    <property type="component" value="Unplaced"/>
</dbReference>
<dbReference type="RefSeq" id="XP_014678574.1">
    <property type="nucleotide sequence ID" value="XM_014823088.1"/>
</dbReference>
<accession>A0ABM1F2A3</accession>
<evidence type="ECO:0000313" key="3">
    <source>
        <dbReference type="Proteomes" id="UP000695022"/>
    </source>
</evidence>
<proteinExistence type="inferred from homology"/>
<reference evidence="4" key="1">
    <citation type="submission" date="2025-08" db="UniProtKB">
        <authorList>
            <consortium name="RefSeq"/>
        </authorList>
    </citation>
    <scope>IDENTIFICATION</scope>
</reference>
<protein>
    <submittedName>
        <fullName evidence="4">Protein groucho-like</fullName>
    </submittedName>
</protein>
<keyword evidence="3" id="KW-1185">Reference proteome</keyword>
<feature type="compositionally biased region" description="Basic and acidic residues" evidence="2">
    <location>
        <begin position="65"/>
        <end position="84"/>
    </location>
</feature>